<evidence type="ECO:0000256" key="1">
    <source>
        <dbReference type="SAM" id="Coils"/>
    </source>
</evidence>
<name>A0A9Q0I080_9TELE</name>
<accession>A0A9Q0I080</accession>
<feature type="non-terminal residue" evidence="3">
    <location>
        <position position="251"/>
    </location>
</feature>
<evidence type="ECO:0000256" key="2">
    <source>
        <dbReference type="SAM" id="MobiDB-lite"/>
    </source>
</evidence>
<evidence type="ECO:0000313" key="4">
    <source>
        <dbReference type="Proteomes" id="UP001148018"/>
    </source>
</evidence>
<gene>
    <name evidence="3" type="ORF">NHX12_034256</name>
</gene>
<sequence length="251" mass="28145">MEAPPPRVKTEKIWSNEIPQRAEPAEPDQSLVTNCSQEMESLRLHLQALQRQLQQVNSSTLHLEHNLTTLSLLPGTTPASVAQWEVLDFQEPRGPMERKELLGRWVLLDFQDPGHRTGNRAPRETLGRGGPSEPQAHQVYKVFQELLSREKLENQDLLDQEEPKASLELWDLWDPKALRGPGGPRANLERAVTESRCGGKTAGRVGVRGHEAKPKDRSSITILLQLRVIRQEAGSDRHSEAGSANTHQPLT</sequence>
<dbReference type="Proteomes" id="UP001148018">
    <property type="component" value="Unassembled WGS sequence"/>
</dbReference>
<keyword evidence="4" id="KW-1185">Reference proteome</keyword>
<dbReference type="AlphaFoldDB" id="A0A9Q0I080"/>
<evidence type="ECO:0000313" key="3">
    <source>
        <dbReference type="EMBL" id="KAJ3580689.1"/>
    </source>
</evidence>
<feature type="region of interest" description="Disordered" evidence="2">
    <location>
        <begin position="1"/>
        <end position="30"/>
    </location>
</feature>
<proteinExistence type="predicted"/>
<dbReference type="EMBL" id="JANIIK010007702">
    <property type="protein sequence ID" value="KAJ3580689.1"/>
    <property type="molecule type" value="Genomic_DNA"/>
</dbReference>
<protein>
    <submittedName>
        <fullName evidence="3">Uncharacterized protein</fullName>
    </submittedName>
</protein>
<reference evidence="3" key="1">
    <citation type="submission" date="2022-07" db="EMBL/GenBank/DDBJ databases">
        <title>Chromosome-level genome of Muraenolepis orangiensis.</title>
        <authorList>
            <person name="Kim J."/>
        </authorList>
    </citation>
    <scope>NUCLEOTIDE SEQUENCE</scope>
    <source>
        <strain evidence="3">KU_S4_2022</strain>
        <tissue evidence="3">Muscle</tissue>
    </source>
</reference>
<comment type="caution">
    <text evidence="3">The sequence shown here is derived from an EMBL/GenBank/DDBJ whole genome shotgun (WGS) entry which is preliminary data.</text>
</comment>
<feature type="region of interest" description="Disordered" evidence="2">
    <location>
        <begin position="113"/>
        <end position="134"/>
    </location>
</feature>
<keyword evidence="1" id="KW-0175">Coiled coil</keyword>
<organism evidence="3 4">
    <name type="scientific">Muraenolepis orangiensis</name>
    <name type="common">Patagonian moray cod</name>
    <dbReference type="NCBI Taxonomy" id="630683"/>
    <lineage>
        <taxon>Eukaryota</taxon>
        <taxon>Metazoa</taxon>
        <taxon>Chordata</taxon>
        <taxon>Craniata</taxon>
        <taxon>Vertebrata</taxon>
        <taxon>Euteleostomi</taxon>
        <taxon>Actinopterygii</taxon>
        <taxon>Neopterygii</taxon>
        <taxon>Teleostei</taxon>
        <taxon>Neoteleostei</taxon>
        <taxon>Acanthomorphata</taxon>
        <taxon>Zeiogadaria</taxon>
        <taxon>Gadariae</taxon>
        <taxon>Gadiformes</taxon>
        <taxon>Muraenolepidoidei</taxon>
        <taxon>Muraenolepididae</taxon>
        <taxon>Muraenolepis</taxon>
    </lineage>
</organism>
<feature type="coiled-coil region" evidence="1">
    <location>
        <begin position="32"/>
        <end position="59"/>
    </location>
</feature>